<dbReference type="GO" id="GO:0005737">
    <property type="term" value="C:cytoplasm"/>
    <property type="evidence" value="ECO:0007669"/>
    <property type="project" value="TreeGrafter"/>
</dbReference>
<evidence type="ECO:0000256" key="4">
    <source>
        <dbReference type="SAM" id="MobiDB-lite"/>
    </source>
</evidence>
<dbReference type="PANTHER" id="PTHR24198">
    <property type="entry name" value="ANKYRIN REPEAT AND PROTEIN KINASE DOMAIN-CONTAINING PROTEIN"/>
    <property type="match status" value="1"/>
</dbReference>
<evidence type="ECO:0000313" key="6">
    <source>
        <dbReference type="Proteomes" id="UP001165122"/>
    </source>
</evidence>
<dbReference type="SMART" id="SM00248">
    <property type="entry name" value="ANK"/>
    <property type="match status" value="17"/>
</dbReference>
<feature type="compositionally biased region" description="Polar residues" evidence="4">
    <location>
        <begin position="1539"/>
        <end position="1555"/>
    </location>
</feature>
<sequence>MPLHENNVPPPGTRKALHLNSPDFPSLCSIAASALTGLPSSSSNSQLVQDNNNNNAPTTAGQINVAAKIMETICTRDPAVWNGSVKMHRFTLMHQTLSNFNPYPLAASVLYHYILPSHPSSSSPRLIKDMCIQLSLGSGYESLNNPNHVQVKLGTRYEKMRLIMEGLCEEHDHKSIETVLSLKVTSVGVKVKSNTLQSFVPYQTTTPSACNGSLPPPSCLYFTSPSLQTPLHIACSSSYATSNIENAVKTVQLLINMGASLTSKDVYGNTPIHLASKERNVEIVEQLLKQGSPPSLTNNKHQTPLTLTLSNFNPQSSNSSFNLTSKLLKTVSILVQYSTKPSALTALDSYSMTALGYAIKIGLTDLSSILLERFIWGSAFDSKSRDRVTLTKHCLLNSVLSGKSKNFKRVYDKLKGDGLFEGFEDEIAVYMNRLLINAVKHRLLKTSKLLIDLGADPNTNLPIASELWEEEECYNESERGVTPALQAIINGDDIMLNMLLDCGSCYFTEYEIPRYIFRDILHTQETHVSAMALCGILRNAKCLNVILTSKKFKVERVLENMERMRIGPIRGCLLSGGEGMDGDKMVRVLECFGDYLPQGKLKIMIDKFDGSGENSVHESARLGSLAAVEFLKENGGDFNGVKFEESENVQTWREEVKRLTDLNKTQKSKLDELKNKTNFGGNDQEFKKAEQINRTIFDKVNSRWEKVTKLLEAVGGKRKTETVKGIQEFTKLRKPVNVTQSKLTLCFGLVLRIGNVGSTNWKMYNPEDTLDAPSWWNTFVKGGRNFQVGKKMLDFRGKANVDIAQVKEIIETVEIGSSDSKWATVEKGMYEWLNAVVEEGLGRAEKSFSEAMWEYIKEVEAVEECLTRIDDLKSNIEASPKLVKPLNVCLRTAPDKNRRGYGEHSGEQLSFKFEEVLNYLVDMGGDVETPDVDGESVLTVACRKGYWGVAKRVMGKGGEVGGGVRVFGWSPLELSSGGTGEGRLEVIHELVVRGAEVTEECLVRAARNKDFEVLCMLMMATSAKIDLQKAMAPSTLVDTGGRKPTLPRPKPSTKKDDVIPPVTFNQQNLKHFRRALLPSEKLQQVDLPIPTTNFPTSLSHCNYGSFDGSLSLISSLISTFDETSSTSSKDGNATYTTKQLKFPGGPSANFLLLGGQTSEYATLPPNVAHPLKNLVLHTKKSEVVLTDLSTAPFDGIFPSSQINLLSVQNFLKILTPPPIPSTTSVVDLCHAYAESGDVTALSTVLTCALSRPDLPIFHDVANTPNNIGHTALHVALSKGHVDAALTLLHAAKTAKERAELNLHPQPSAQFRRLYVDRAKESLNAASAAVNEASKYTAPPLTSDETLTSSRAASLLQQLKTCGRKWGRVGAFELSHDFLSCLRGEGGGEKSEWILDQLEVVRCGRKLVALLGLGEKLGGEGGDGFKNAMHFPSTSDILGLLPDQGLVEEIKNFLMPADWRSLPELPASHVIAINLELCKDGNEGFLQGSVRAGIDRGSGSGGRVGSSDGLTIPAEVLREARAKWAIEDAAATKNNTNANVSGENDQNDVNVNTSPSKRSSRFMDFVSAWRAANDNDCAIRAIQASELLLDWVKAVVKSKILLTAVYASKDDGGSGGDKKNAMAILKAFDDAVAREHAAAKIYTEVCGIAKKIDEAERADGVNGGGAMRLRCMDVVGLDDWVEFGSSPKISRYLPALRIVLGEKGEEFYKSEECLRGLQQIDLLAFSLGLSKEEEQALMSALPVKNSGSVAETLHFLITSLVHAPSSPPLQCAMAVMERLGKKKCNPLVPAIEVVGKPAFMGGVADVHLLNSLLSTRLFDVGGADIDGRTPVYVSAITGNVSALHLLMGAIGGRVVGEEGVNCRPDDGCPLLIACLQAAPVFSKLPRRVVSGEGSNLNTLNPHLSQESYNAVLHALLDAGVKGYSFNGIQAVDLAASKGYMSVCSRLVLDGGKSMIEKGVGGMSALHWCCLKGEVNLVSLLVSGLKESGVLKAALKVGHLVEKGEEEGGEKEEGDKGMEGMSQKMKARLMKKRNSKVKEKVKELSLWPVHFGVRSGNLSVVELLIEEGGEMFKGTGELLVALAFEAIENDNSHCLDRLLKIEGCSAWGTPCYNRHLKRVVSSVLEAAILRNKVQAVKELLSFKDLINGEALSGENIVGVMKLGYQNMAITLINALQGRDGESAFNVNLILGEGKESLIHLCGRMGLERLAVYLLAKGALANVPDRGGRTAVDYCIASGHGSITRILGERNPEVRKARDLIVRKIRFFCIVRRKVGKGGDVRKEQMIMNSLLTAGGKL</sequence>
<dbReference type="OrthoDB" id="196666at2759"/>
<proteinExistence type="predicted"/>
<feature type="repeat" description="ANK" evidence="3">
    <location>
        <begin position="226"/>
        <end position="266"/>
    </location>
</feature>
<protein>
    <submittedName>
        <fullName evidence="5">Uncharacterized protein</fullName>
    </submittedName>
</protein>
<evidence type="ECO:0000256" key="3">
    <source>
        <dbReference type="PROSITE-ProRule" id="PRU00023"/>
    </source>
</evidence>
<keyword evidence="1" id="KW-0677">Repeat</keyword>
<comment type="caution">
    <text evidence="5">The sequence shown here is derived from an EMBL/GenBank/DDBJ whole genome shotgun (WGS) entry which is preliminary data.</text>
</comment>
<organism evidence="5 6">
    <name type="scientific">Triparma laevis f. longispina</name>
    <dbReference type="NCBI Taxonomy" id="1714387"/>
    <lineage>
        <taxon>Eukaryota</taxon>
        <taxon>Sar</taxon>
        <taxon>Stramenopiles</taxon>
        <taxon>Ochrophyta</taxon>
        <taxon>Bolidophyceae</taxon>
        <taxon>Parmales</taxon>
        <taxon>Triparmaceae</taxon>
        <taxon>Triparma</taxon>
    </lineage>
</organism>
<reference evidence="6" key="1">
    <citation type="journal article" date="2023" name="Commun. Biol.">
        <title>Genome analysis of Parmales, the sister group of diatoms, reveals the evolutionary specialization of diatoms from phago-mixotrophs to photoautotrophs.</title>
        <authorList>
            <person name="Ban H."/>
            <person name="Sato S."/>
            <person name="Yoshikawa S."/>
            <person name="Yamada K."/>
            <person name="Nakamura Y."/>
            <person name="Ichinomiya M."/>
            <person name="Sato N."/>
            <person name="Blanc-Mathieu R."/>
            <person name="Endo H."/>
            <person name="Kuwata A."/>
            <person name="Ogata H."/>
        </authorList>
    </citation>
    <scope>NUCLEOTIDE SEQUENCE [LARGE SCALE GENOMIC DNA]</scope>
    <source>
        <strain evidence="6">NIES 3700</strain>
    </source>
</reference>
<dbReference type="PROSITE" id="PS50297">
    <property type="entry name" value="ANK_REP_REGION"/>
    <property type="match status" value="1"/>
</dbReference>
<dbReference type="Gene3D" id="1.25.40.20">
    <property type="entry name" value="Ankyrin repeat-containing domain"/>
    <property type="match status" value="5"/>
</dbReference>
<dbReference type="SUPFAM" id="SSF48403">
    <property type="entry name" value="Ankyrin repeat"/>
    <property type="match status" value="3"/>
</dbReference>
<accession>A0A9W7CJE3</accession>
<dbReference type="InterPro" id="IPR036770">
    <property type="entry name" value="Ankyrin_rpt-contain_sf"/>
</dbReference>
<evidence type="ECO:0000256" key="2">
    <source>
        <dbReference type="ARBA" id="ARBA00023043"/>
    </source>
</evidence>
<keyword evidence="6" id="KW-1185">Reference proteome</keyword>
<dbReference type="InterPro" id="IPR002110">
    <property type="entry name" value="Ankyrin_rpt"/>
</dbReference>
<dbReference type="EMBL" id="BRXW01000104">
    <property type="protein sequence ID" value="GMI06780.1"/>
    <property type="molecule type" value="Genomic_DNA"/>
</dbReference>
<evidence type="ECO:0000256" key="1">
    <source>
        <dbReference type="ARBA" id="ARBA00022737"/>
    </source>
</evidence>
<evidence type="ECO:0000313" key="5">
    <source>
        <dbReference type="EMBL" id="GMI06780.1"/>
    </source>
</evidence>
<feature type="repeat" description="ANK" evidence="3">
    <location>
        <begin position="267"/>
        <end position="299"/>
    </location>
</feature>
<feature type="region of interest" description="Disordered" evidence="4">
    <location>
        <begin position="1036"/>
        <end position="1060"/>
    </location>
</feature>
<dbReference type="Proteomes" id="UP001165122">
    <property type="component" value="Unassembled WGS sequence"/>
</dbReference>
<keyword evidence="2 3" id="KW-0040">ANK repeat</keyword>
<dbReference type="Pfam" id="PF12796">
    <property type="entry name" value="Ank_2"/>
    <property type="match status" value="1"/>
</dbReference>
<name>A0A9W7CJE3_9STRA</name>
<dbReference type="PROSITE" id="PS50088">
    <property type="entry name" value="ANK_REPEAT"/>
    <property type="match status" value="2"/>
</dbReference>
<dbReference type="PANTHER" id="PTHR24198:SF165">
    <property type="entry name" value="ANKYRIN REPEAT-CONTAINING PROTEIN-RELATED"/>
    <property type="match status" value="1"/>
</dbReference>
<gene>
    <name evidence="5" type="ORF">TrLO_g8060</name>
</gene>
<feature type="region of interest" description="Disordered" evidence="4">
    <location>
        <begin position="1534"/>
        <end position="1555"/>
    </location>
</feature>